<feature type="transmembrane region" description="Helical" evidence="9">
    <location>
        <begin position="39"/>
        <end position="70"/>
    </location>
</feature>
<evidence type="ECO:0000256" key="1">
    <source>
        <dbReference type="ARBA" id="ARBA00004141"/>
    </source>
</evidence>
<reference evidence="12" key="1">
    <citation type="submission" date="2016-07" db="EMBL/GenBank/DDBJ databases">
        <title>Multiple horizontal gene transfer events from other fungi enriched the ability of initially mycotrophic Trichoderma (Ascomycota) to feed on dead plant biomass.</title>
        <authorList>
            <consortium name="DOE Joint Genome Institute"/>
            <person name="Atanasova L."/>
            <person name="Chenthamara K."/>
            <person name="Zhang J."/>
            <person name="Grujic M."/>
            <person name="Henrissat B."/>
            <person name="Kuo A."/>
            <person name="Aerts A."/>
            <person name="Salamov A."/>
            <person name="Lipzen A."/>
            <person name="Labutti K."/>
            <person name="Barry K."/>
            <person name="Miao Y."/>
            <person name="Rahimi M.J."/>
            <person name="Shen Q."/>
            <person name="Grigoriev I.V."/>
            <person name="Kubicek C.P."/>
            <person name="Druzhinina I.S."/>
        </authorList>
    </citation>
    <scope>NUCLEOTIDE SEQUENCE [LARGE SCALE GENOMIC DNA]</scope>
    <source>
        <strain evidence="12">TUCIM 6016</strain>
    </source>
</reference>
<evidence type="ECO:0000256" key="7">
    <source>
        <dbReference type="RuleBase" id="RU003346"/>
    </source>
</evidence>
<feature type="transmembrane region" description="Helical" evidence="9">
    <location>
        <begin position="366"/>
        <end position="385"/>
    </location>
</feature>
<dbReference type="RefSeq" id="XP_024752658.1">
    <property type="nucleotide sequence ID" value="XM_024894803.1"/>
</dbReference>
<evidence type="ECO:0000256" key="6">
    <source>
        <dbReference type="ARBA" id="ARBA00023136"/>
    </source>
</evidence>
<feature type="transmembrane region" description="Helical" evidence="9">
    <location>
        <begin position="149"/>
        <end position="169"/>
    </location>
</feature>
<feature type="transmembrane region" description="Helical" evidence="9">
    <location>
        <begin position="405"/>
        <end position="427"/>
    </location>
</feature>
<feature type="transmembrane region" description="Helical" evidence="9">
    <location>
        <begin position="338"/>
        <end position="359"/>
    </location>
</feature>
<name>A0A2T4BJ72_9HYPO</name>
<dbReference type="Gene3D" id="1.20.1250.20">
    <property type="entry name" value="MFS general substrate transporter like domains"/>
    <property type="match status" value="1"/>
</dbReference>
<gene>
    <name evidence="11" type="ORF">BBK36DRAFT_1165618</name>
</gene>
<dbReference type="PROSITE" id="PS00217">
    <property type="entry name" value="SUGAR_TRANSPORT_2"/>
    <property type="match status" value="1"/>
</dbReference>
<feature type="transmembrane region" description="Helical" evidence="9">
    <location>
        <begin position="176"/>
        <end position="195"/>
    </location>
</feature>
<dbReference type="InterPro" id="IPR003663">
    <property type="entry name" value="Sugar/inositol_transpt"/>
</dbReference>
<evidence type="ECO:0000256" key="8">
    <source>
        <dbReference type="SAM" id="MobiDB-lite"/>
    </source>
</evidence>
<feature type="transmembrane region" description="Helical" evidence="9">
    <location>
        <begin position="90"/>
        <end position="112"/>
    </location>
</feature>
<dbReference type="InterPro" id="IPR005829">
    <property type="entry name" value="Sugar_transporter_CS"/>
</dbReference>
<feature type="domain" description="Major facilitator superfamily (MFS) profile" evidence="10">
    <location>
        <begin position="46"/>
        <end position="493"/>
    </location>
</feature>
<dbReference type="PANTHER" id="PTHR48022:SF92">
    <property type="entry name" value="LOW AFFINITY GLUCOSE TRANSPORTER MSTE"/>
    <property type="match status" value="1"/>
</dbReference>
<dbReference type="FunFam" id="1.20.1250.20:FF:000044">
    <property type="entry name" value="Hexose transporter Hxt3p"/>
    <property type="match status" value="1"/>
</dbReference>
<dbReference type="CDD" id="cd17356">
    <property type="entry name" value="MFS_HXT"/>
    <property type="match status" value="1"/>
</dbReference>
<dbReference type="GO" id="GO:0016020">
    <property type="term" value="C:membrane"/>
    <property type="evidence" value="ECO:0007669"/>
    <property type="project" value="UniProtKB-SubCell"/>
</dbReference>
<evidence type="ECO:0000256" key="5">
    <source>
        <dbReference type="ARBA" id="ARBA00022989"/>
    </source>
</evidence>
<evidence type="ECO:0000313" key="12">
    <source>
        <dbReference type="Proteomes" id="UP000241546"/>
    </source>
</evidence>
<dbReference type="AlphaFoldDB" id="A0A2T4BJ72"/>
<evidence type="ECO:0000256" key="4">
    <source>
        <dbReference type="ARBA" id="ARBA00022692"/>
    </source>
</evidence>
<evidence type="ECO:0000256" key="2">
    <source>
        <dbReference type="ARBA" id="ARBA00010992"/>
    </source>
</evidence>
<comment type="similarity">
    <text evidence="2 7">Belongs to the major facilitator superfamily. Sugar transporter (TC 2.A.1.1) family.</text>
</comment>
<feature type="transmembrane region" description="Helical" evidence="9">
    <location>
        <begin position="215"/>
        <end position="234"/>
    </location>
</feature>
<sequence length="545" mass="60092">MRFFKQKPDAAAPAQEEPKRDPSPSSGGSEGVPSQQERVTLLACALGAIAAIGGFIFGYVSGQISGFFLMKDYARRFGSLQDDGSYTFSAARQGTIVGLLCVGALIGSLIAGKMADTVGRRLSISMFAFFACVGTIIEISSSVHWVQFAVGRLVTGLSIGALSVVVPMYQSESTPAVIRGVIVSSYQLLITMGIWTAEMVNWGTETRLNSASWRIPNGLTFAWALVLGAGILFLPESPRFAYSRGRVDEARQTIARLHGLSPDSDIVNNQIADIQAKIDEESEHMAAFSWTEIFTAPRMFHRTVLGIVLQAGQQLTGANFFFYFGTTVFAATGISNSYTTQIILGSVNVFATIIGLWIINRFGRRIILITGASWMMMCFLVYAFVGHFALNHDDPMLTPKAGSALVTFSCLAIAAFAVSWGPLVWTVNAELYPIRYRSFCMGIATASNWFWNFLISFFTEFIVGDIDYFYGLIFAGCCAALVLIVFFFLIESKDRTLEEIDTMYVLHVNPITSSRWDAAQYRDEMRQTQQQQPSDVREHAHEDEK</sequence>
<dbReference type="NCBIfam" id="TIGR00879">
    <property type="entry name" value="SP"/>
    <property type="match status" value="1"/>
</dbReference>
<evidence type="ECO:0000259" key="10">
    <source>
        <dbReference type="PROSITE" id="PS50850"/>
    </source>
</evidence>
<keyword evidence="3 7" id="KW-0813">Transport</keyword>
<dbReference type="GeneID" id="36602921"/>
<dbReference type="PROSITE" id="PS50850">
    <property type="entry name" value="MFS"/>
    <property type="match status" value="1"/>
</dbReference>
<evidence type="ECO:0000256" key="3">
    <source>
        <dbReference type="ARBA" id="ARBA00022448"/>
    </source>
</evidence>
<feature type="transmembrane region" description="Helical" evidence="9">
    <location>
        <begin position="439"/>
        <end position="462"/>
    </location>
</feature>
<dbReference type="Proteomes" id="UP000241546">
    <property type="component" value="Unassembled WGS sequence"/>
</dbReference>
<feature type="transmembrane region" description="Helical" evidence="9">
    <location>
        <begin position="304"/>
        <end position="326"/>
    </location>
</feature>
<dbReference type="PANTHER" id="PTHR48022">
    <property type="entry name" value="PLASTIDIC GLUCOSE TRANSPORTER 4"/>
    <property type="match status" value="1"/>
</dbReference>
<comment type="subcellular location">
    <subcellularLocation>
        <location evidence="1">Membrane</location>
        <topology evidence="1">Multi-pass membrane protein</topology>
    </subcellularLocation>
</comment>
<dbReference type="InterPro" id="IPR036259">
    <property type="entry name" value="MFS_trans_sf"/>
</dbReference>
<dbReference type="EMBL" id="KZ680208">
    <property type="protein sequence ID" value="PTB69338.1"/>
    <property type="molecule type" value="Genomic_DNA"/>
</dbReference>
<feature type="compositionally biased region" description="Low complexity" evidence="8">
    <location>
        <begin position="23"/>
        <end position="33"/>
    </location>
</feature>
<dbReference type="InterPro" id="IPR050360">
    <property type="entry name" value="MFS_Sugar_Transporters"/>
</dbReference>
<feature type="region of interest" description="Disordered" evidence="8">
    <location>
        <begin position="524"/>
        <end position="545"/>
    </location>
</feature>
<dbReference type="Pfam" id="PF00083">
    <property type="entry name" value="Sugar_tr"/>
    <property type="match status" value="1"/>
</dbReference>
<keyword evidence="5 9" id="KW-1133">Transmembrane helix</keyword>
<dbReference type="InterPro" id="IPR005828">
    <property type="entry name" value="MFS_sugar_transport-like"/>
</dbReference>
<keyword evidence="12" id="KW-1185">Reference proteome</keyword>
<dbReference type="OrthoDB" id="5141738at2759"/>
<dbReference type="InterPro" id="IPR020846">
    <property type="entry name" value="MFS_dom"/>
</dbReference>
<evidence type="ECO:0000313" key="11">
    <source>
        <dbReference type="EMBL" id="PTB69338.1"/>
    </source>
</evidence>
<keyword evidence="6 9" id="KW-0472">Membrane</keyword>
<feature type="transmembrane region" description="Helical" evidence="9">
    <location>
        <begin position="124"/>
        <end position="143"/>
    </location>
</feature>
<keyword evidence="4 9" id="KW-0812">Transmembrane</keyword>
<dbReference type="GO" id="GO:0005351">
    <property type="term" value="F:carbohydrate:proton symporter activity"/>
    <property type="evidence" value="ECO:0007669"/>
    <property type="project" value="TreeGrafter"/>
</dbReference>
<dbReference type="PRINTS" id="PR00171">
    <property type="entry name" value="SUGRTRNSPORT"/>
</dbReference>
<feature type="compositionally biased region" description="Basic and acidic residues" evidence="8">
    <location>
        <begin position="535"/>
        <end position="545"/>
    </location>
</feature>
<feature type="region of interest" description="Disordered" evidence="8">
    <location>
        <begin position="1"/>
        <end position="33"/>
    </location>
</feature>
<dbReference type="SUPFAM" id="SSF103473">
    <property type="entry name" value="MFS general substrate transporter"/>
    <property type="match status" value="1"/>
</dbReference>
<accession>A0A2T4BJ72</accession>
<protein>
    <submittedName>
        <fullName evidence="11">Hexose transporter-like protein</fullName>
    </submittedName>
</protein>
<feature type="transmembrane region" description="Helical" evidence="9">
    <location>
        <begin position="468"/>
        <end position="490"/>
    </location>
</feature>
<evidence type="ECO:0000256" key="9">
    <source>
        <dbReference type="SAM" id="Phobius"/>
    </source>
</evidence>
<organism evidence="11 12">
    <name type="scientific">Trichoderma citrinoviride</name>
    <dbReference type="NCBI Taxonomy" id="58853"/>
    <lineage>
        <taxon>Eukaryota</taxon>
        <taxon>Fungi</taxon>
        <taxon>Dikarya</taxon>
        <taxon>Ascomycota</taxon>
        <taxon>Pezizomycotina</taxon>
        <taxon>Sordariomycetes</taxon>
        <taxon>Hypocreomycetidae</taxon>
        <taxon>Hypocreales</taxon>
        <taxon>Hypocreaceae</taxon>
        <taxon>Trichoderma</taxon>
    </lineage>
</organism>
<proteinExistence type="inferred from homology"/>